<comment type="caution">
    <text evidence="2">The sequence shown here is derived from an EMBL/GenBank/DDBJ whole genome shotgun (WGS) entry which is preliminary data.</text>
</comment>
<accession>A0ABN9E9D1</accession>
<keyword evidence="3" id="KW-1185">Reference proteome</keyword>
<dbReference type="EMBL" id="CATNWA010015175">
    <property type="protein sequence ID" value="CAI9580281.1"/>
    <property type="molecule type" value="Genomic_DNA"/>
</dbReference>
<proteinExistence type="predicted"/>
<organism evidence="2 3">
    <name type="scientific">Staurois parvus</name>
    <dbReference type="NCBI Taxonomy" id="386267"/>
    <lineage>
        <taxon>Eukaryota</taxon>
        <taxon>Metazoa</taxon>
        <taxon>Chordata</taxon>
        <taxon>Craniata</taxon>
        <taxon>Vertebrata</taxon>
        <taxon>Euteleostomi</taxon>
        <taxon>Amphibia</taxon>
        <taxon>Batrachia</taxon>
        <taxon>Anura</taxon>
        <taxon>Neobatrachia</taxon>
        <taxon>Ranoidea</taxon>
        <taxon>Ranidae</taxon>
        <taxon>Staurois</taxon>
    </lineage>
</organism>
<sequence>DRGVFTTRQTRFLPRAAFFRGAAPPPRRRDGRRDTRTLGTRWDPREAEGCLMVCVEPDSRSGDVQSCEDECLSITGGICGGSGAVVGEGGGLGWSMSVG</sequence>
<name>A0ABN9E9D1_9NEOB</name>
<evidence type="ECO:0000313" key="3">
    <source>
        <dbReference type="Proteomes" id="UP001162483"/>
    </source>
</evidence>
<protein>
    <submittedName>
        <fullName evidence="2">Uncharacterized protein</fullName>
    </submittedName>
</protein>
<feature type="non-terminal residue" evidence="2">
    <location>
        <position position="1"/>
    </location>
</feature>
<feature type="region of interest" description="Disordered" evidence="1">
    <location>
        <begin position="19"/>
        <end position="40"/>
    </location>
</feature>
<gene>
    <name evidence="2" type="ORF">SPARVUS_LOCUS9258533</name>
</gene>
<evidence type="ECO:0000256" key="1">
    <source>
        <dbReference type="SAM" id="MobiDB-lite"/>
    </source>
</evidence>
<reference evidence="2" key="1">
    <citation type="submission" date="2023-05" db="EMBL/GenBank/DDBJ databases">
        <authorList>
            <person name="Stuckert A."/>
        </authorList>
    </citation>
    <scope>NUCLEOTIDE SEQUENCE</scope>
</reference>
<dbReference type="Proteomes" id="UP001162483">
    <property type="component" value="Unassembled WGS sequence"/>
</dbReference>
<feature type="compositionally biased region" description="Basic and acidic residues" evidence="1">
    <location>
        <begin position="27"/>
        <end position="40"/>
    </location>
</feature>
<evidence type="ECO:0000313" key="2">
    <source>
        <dbReference type="EMBL" id="CAI9580281.1"/>
    </source>
</evidence>
<feature type="non-terminal residue" evidence="2">
    <location>
        <position position="99"/>
    </location>
</feature>